<comment type="caution">
    <text evidence="2">The sequence shown here is derived from an EMBL/GenBank/DDBJ whole genome shotgun (WGS) entry which is preliminary data.</text>
</comment>
<dbReference type="Proteomes" id="UP001396898">
    <property type="component" value="Unassembled WGS sequence"/>
</dbReference>
<feature type="transmembrane region" description="Helical" evidence="1">
    <location>
        <begin position="123"/>
        <end position="145"/>
    </location>
</feature>
<feature type="transmembrane region" description="Helical" evidence="1">
    <location>
        <begin position="17"/>
        <end position="33"/>
    </location>
</feature>
<protein>
    <submittedName>
        <fullName evidence="2">Uncharacterized protein</fullName>
    </submittedName>
</protein>
<gene>
    <name evidence="2" type="ORF">PG991_012155</name>
</gene>
<proteinExistence type="predicted"/>
<feature type="transmembrane region" description="Helical" evidence="1">
    <location>
        <begin position="69"/>
        <end position="87"/>
    </location>
</feature>
<keyword evidence="1" id="KW-1133">Transmembrane helix</keyword>
<dbReference type="EMBL" id="JAQQWI010000017">
    <property type="protein sequence ID" value="KAK8005858.1"/>
    <property type="molecule type" value="Genomic_DNA"/>
</dbReference>
<name>A0ABR1RAV0_9PEZI</name>
<sequence>MTSHPVIQSPNPTRSRLCLVLATVVYTSLLVAWCCRDDAFVPFLGLTTIKFYLDWYLEQPYGIEGHLYGFFWAVIVNVCASVVLLGVHSRMRFEDQPGKWEICCPDPDHRRRGGYNDKRFGKFYRASCLCAGVMSVCAMALYCLLRSQQGATQYFFACQGLVAFWTGYWLEWWTTILGNRLAAYGC</sequence>
<keyword evidence="1" id="KW-0812">Transmembrane</keyword>
<evidence type="ECO:0000313" key="3">
    <source>
        <dbReference type="Proteomes" id="UP001396898"/>
    </source>
</evidence>
<feature type="transmembrane region" description="Helical" evidence="1">
    <location>
        <begin position="152"/>
        <end position="170"/>
    </location>
</feature>
<evidence type="ECO:0000256" key="1">
    <source>
        <dbReference type="SAM" id="Phobius"/>
    </source>
</evidence>
<organism evidence="2 3">
    <name type="scientific">Apiospora marii</name>
    <dbReference type="NCBI Taxonomy" id="335849"/>
    <lineage>
        <taxon>Eukaryota</taxon>
        <taxon>Fungi</taxon>
        <taxon>Dikarya</taxon>
        <taxon>Ascomycota</taxon>
        <taxon>Pezizomycotina</taxon>
        <taxon>Sordariomycetes</taxon>
        <taxon>Xylariomycetidae</taxon>
        <taxon>Amphisphaeriales</taxon>
        <taxon>Apiosporaceae</taxon>
        <taxon>Apiospora</taxon>
    </lineage>
</organism>
<keyword evidence="1" id="KW-0472">Membrane</keyword>
<accession>A0ABR1RAV0</accession>
<reference evidence="2 3" key="1">
    <citation type="submission" date="2023-01" db="EMBL/GenBank/DDBJ databases">
        <title>Analysis of 21 Apiospora genomes using comparative genomics revels a genus with tremendous synthesis potential of carbohydrate active enzymes and secondary metabolites.</title>
        <authorList>
            <person name="Sorensen T."/>
        </authorList>
    </citation>
    <scope>NUCLEOTIDE SEQUENCE [LARGE SCALE GENOMIC DNA]</scope>
    <source>
        <strain evidence="2 3">CBS 20057</strain>
    </source>
</reference>
<evidence type="ECO:0000313" key="2">
    <source>
        <dbReference type="EMBL" id="KAK8005858.1"/>
    </source>
</evidence>
<keyword evidence="3" id="KW-1185">Reference proteome</keyword>